<sequence>MSPSLSRENFFLTIINQFDEHGVKPGSLEHTLQQLILDIAETVRSKSSLHSDLISRINRVFQEYQAVQLKVGLASQVDLAPMSSSYRHSTDEEQQIVLYTEFIDEPHQWKRLYMEALISLLEAIEKNRLELQRCIQCEAWYIPYQRAHVTKFCSSKCRNRYNYVMRTQKEPNISREEMPI</sequence>
<name>A0A1X7J520_9BACL</name>
<reference evidence="1 2" key="1">
    <citation type="submission" date="2017-04" db="EMBL/GenBank/DDBJ databases">
        <authorList>
            <person name="Afonso C.L."/>
            <person name="Miller P.J."/>
            <person name="Scott M.A."/>
            <person name="Spackman E."/>
            <person name="Goraichik I."/>
            <person name="Dimitrov K.M."/>
            <person name="Suarez D.L."/>
            <person name="Swayne D.E."/>
        </authorList>
    </citation>
    <scope>NUCLEOTIDE SEQUENCE [LARGE SCALE GENOMIC DNA]</scope>
    <source>
        <strain evidence="1 2">11</strain>
    </source>
</reference>
<evidence type="ECO:0000313" key="2">
    <source>
        <dbReference type="Proteomes" id="UP000193834"/>
    </source>
</evidence>
<dbReference type="AlphaFoldDB" id="A0A1X7J520"/>
<protein>
    <recommendedName>
        <fullName evidence="3">CGNR zinc finger domain-containing protein</fullName>
    </recommendedName>
</protein>
<organism evidence="1 2">
    <name type="scientific">Paenibacillus aquistagni</name>
    <dbReference type="NCBI Taxonomy" id="1852522"/>
    <lineage>
        <taxon>Bacteria</taxon>
        <taxon>Bacillati</taxon>
        <taxon>Bacillota</taxon>
        <taxon>Bacilli</taxon>
        <taxon>Bacillales</taxon>
        <taxon>Paenibacillaceae</taxon>
        <taxon>Paenibacillus</taxon>
    </lineage>
</organism>
<dbReference type="RefSeq" id="WP_085493370.1">
    <property type="nucleotide sequence ID" value="NZ_FXAZ01000001.1"/>
</dbReference>
<dbReference type="STRING" id="1852522.SAMN06295960_1201"/>
<dbReference type="OrthoDB" id="2611016at2"/>
<keyword evidence="2" id="KW-1185">Reference proteome</keyword>
<dbReference type="Proteomes" id="UP000193834">
    <property type="component" value="Unassembled WGS sequence"/>
</dbReference>
<evidence type="ECO:0008006" key="3">
    <source>
        <dbReference type="Google" id="ProtNLM"/>
    </source>
</evidence>
<dbReference type="EMBL" id="FXAZ01000001">
    <property type="protein sequence ID" value="SMG22566.1"/>
    <property type="molecule type" value="Genomic_DNA"/>
</dbReference>
<proteinExistence type="predicted"/>
<gene>
    <name evidence="1" type="ORF">SAMN06295960_1201</name>
</gene>
<evidence type="ECO:0000313" key="1">
    <source>
        <dbReference type="EMBL" id="SMG22566.1"/>
    </source>
</evidence>
<accession>A0A1X7J520</accession>